<name>A0A8J6N5I5_9BACT</name>
<dbReference type="AlphaFoldDB" id="A0A8J6N5I5"/>
<comment type="caution">
    <text evidence="1">The sequence shown here is derived from an EMBL/GenBank/DDBJ whole genome shotgun (WGS) entry which is preliminary data.</text>
</comment>
<accession>A0A8J6N5I5</accession>
<proteinExistence type="predicted"/>
<organism evidence="1 2">
    <name type="scientific">Candidatus Desulfatifera sulfidica</name>
    <dbReference type="NCBI Taxonomy" id="2841691"/>
    <lineage>
        <taxon>Bacteria</taxon>
        <taxon>Pseudomonadati</taxon>
        <taxon>Thermodesulfobacteriota</taxon>
        <taxon>Desulfobulbia</taxon>
        <taxon>Desulfobulbales</taxon>
        <taxon>Desulfobulbaceae</taxon>
        <taxon>Candidatus Desulfatifera</taxon>
    </lineage>
</organism>
<sequence>MSTQTPCQQAGDKLKKALCALSELVQQYPDKSRTTLLRQVEIQFDLSPKECDFLNKHFDDLPDCK</sequence>
<gene>
    <name evidence="1" type="ORF">H8E79_02050</name>
</gene>
<evidence type="ECO:0000313" key="1">
    <source>
        <dbReference type="EMBL" id="MBC8207933.1"/>
    </source>
</evidence>
<dbReference type="Proteomes" id="UP000599024">
    <property type="component" value="Unassembled WGS sequence"/>
</dbReference>
<dbReference type="EMBL" id="JACNLK010000023">
    <property type="protein sequence ID" value="MBC8207933.1"/>
    <property type="molecule type" value="Genomic_DNA"/>
</dbReference>
<evidence type="ECO:0000313" key="2">
    <source>
        <dbReference type="Proteomes" id="UP000599024"/>
    </source>
</evidence>
<reference evidence="1 2" key="1">
    <citation type="submission" date="2020-08" db="EMBL/GenBank/DDBJ databases">
        <title>Bridging the membrane lipid divide: bacteria of the FCB group superphylum have the potential to synthesize archaeal ether lipids.</title>
        <authorList>
            <person name="Villanueva L."/>
            <person name="Von Meijenfeldt F.A.B."/>
            <person name="Westbye A.B."/>
            <person name="Yadav S."/>
            <person name="Hopmans E.C."/>
            <person name="Dutilh B.E."/>
            <person name="Sinninghe Damste J.S."/>
        </authorList>
    </citation>
    <scope>NUCLEOTIDE SEQUENCE [LARGE SCALE GENOMIC DNA]</scope>
    <source>
        <strain evidence="1">NIOZ-UU81</strain>
    </source>
</reference>
<protein>
    <submittedName>
        <fullName evidence="1">Uncharacterized protein</fullName>
    </submittedName>
</protein>